<organism evidence="3 4">
    <name type="scientific">Trypanosoma rangeli</name>
    <dbReference type="NCBI Taxonomy" id="5698"/>
    <lineage>
        <taxon>Eukaryota</taxon>
        <taxon>Discoba</taxon>
        <taxon>Euglenozoa</taxon>
        <taxon>Kinetoplastea</taxon>
        <taxon>Metakinetoplastina</taxon>
        <taxon>Trypanosomatida</taxon>
        <taxon>Trypanosomatidae</taxon>
        <taxon>Trypanosoma</taxon>
        <taxon>Herpetosoma</taxon>
    </lineage>
</organism>
<dbReference type="AlphaFoldDB" id="A0A3R7NM85"/>
<feature type="region of interest" description="Disordered" evidence="1">
    <location>
        <begin position="32"/>
        <end position="76"/>
    </location>
</feature>
<dbReference type="OMA" id="EAFCCAP"/>
<dbReference type="InterPro" id="IPR011993">
    <property type="entry name" value="PH-like_dom_sf"/>
</dbReference>
<feature type="domain" description="Pleckstrin homology" evidence="2">
    <location>
        <begin position="258"/>
        <end position="362"/>
    </location>
</feature>
<evidence type="ECO:0000256" key="1">
    <source>
        <dbReference type="SAM" id="MobiDB-lite"/>
    </source>
</evidence>
<comment type="caution">
    <text evidence="3">The sequence shown here is derived from an EMBL/GenBank/DDBJ whole genome shotgun (WGS) entry which is preliminary data.</text>
</comment>
<dbReference type="RefSeq" id="XP_029240441.1">
    <property type="nucleotide sequence ID" value="XM_029379750.1"/>
</dbReference>
<proteinExistence type="predicted"/>
<dbReference type="VEuPathDB" id="TriTrypDB:TRSC58_01541"/>
<evidence type="ECO:0000313" key="3">
    <source>
        <dbReference type="EMBL" id="RNF08522.1"/>
    </source>
</evidence>
<sequence length="428" mass="47671">MSLPTRRRSRAILAPHVLNPYEEDEEISAVHRKSRGLDAVSSAPPPPRRAPSGALRHQKVPSPIRVPRTRAPRPSKTVVRVDADAVSVSTVADPVTTVASSARDASCRETQRPCSAPSVQHTRHASLSTHDVDHRNAGTTRELSDVGSARRDGDDAAEAHPSQTEPQGHHWHTPFVVQSAVTQDNPFRTQTFEAFCCAPDYTAPADYRIYQGDNVASMGYQRTTEGELREQRVVDSYSLSRLGSTTFSLSKYLVVGAVLGTLQSGDWFYKWTQRGRVHERYVWLDVQRHSLLWGPSPRPAFIFLSHLRIELIIDVRPECMFDEATQRTFYRIFLVTEQRTVAFATEVRDKFDVWFDALQKIVLAHNSSRQWGQLWGSSSAGEAAAAEGRWISRCSPVHAVLHGNASIGQLAGNENAISHPRTQVLPSD</sequence>
<accession>A0A3R7NM85</accession>
<reference evidence="3 4" key="1">
    <citation type="journal article" date="2018" name="BMC Genomics">
        <title>Genomic comparison of Trypanosoma conorhini and Trypanosoma rangeli to Trypanosoma cruzi strains of high and low virulence.</title>
        <authorList>
            <person name="Bradwell K.R."/>
            <person name="Koparde V.N."/>
            <person name="Matveyev A.V."/>
            <person name="Serrano M.G."/>
            <person name="Alves J.M."/>
            <person name="Parikh H."/>
            <person name="Huang B."/>
            <person name="Lee V."/>
            <person name="Espinosa-Alvarez O."/>
            <person name="Ortiz P.A."/>
            <person name="Costa-Martins A.G."/>
            <person name="Teixeira M.M."/>
            <person name="Buck G.A."/>
        </authorList>
    </citation>
    <scope>NUCLEOTIDE SEQUENCE [LARGE SCALE GENOMIC DNA]</scope>
    <source>
        <strain evidence="3 4">AM80</strain>
    </source>
</reference>
<dbReference type="EMBL" id="MKGL01000064">
    <property type="protein sequence ID" value="RNF08522.1"/>
    <property type="molecule type" value="Genomic_DNA"/>
</dbReference>
<dbReference type="Gene3D" id="2.30.29.30">
    <property type="entry name" value="Pleckstrin-homology domain (PH domain)/Phosphotyrosine-binding domain (PTB)"/>
    <property type="match status" value="1"/>
</dbReference>
<dbReference type="SUPFAM" id="SSF50729">
    <property type="entry name" value="PH domain-like"/>
    <property type="match status" value="1"/>
</dbReference>
<dbReference type="Pfam" id="PF12814">
    <property type="entry name" value="Mcp5_PH"/>
    <property type="match status" value="1"/>
</dbReference>
<evidence type="ECO:0000313" key="4">
    <source>
        <dbReference type="Proteomes" id="UP000283634"/>
    </source>
</evidence>
<name>A0A3R7NM85_TRYRA</name>
<dbReference type="GO" id="GO:0005543">
    <property type="term" value="F:phospholipid binding"/>
    <property type="evidence" value="ECO:0007669"/>
    <property type="project" value="InterPro"/>
</dbReference>
<dbReference type="Proteomes" id="UP000283634">
    <property type="component" value="Unassembled WGS sequence"/>
</dbReference>
<feature type="region of interest" description="Disordered" evidence="1">
    <location>
        <begin position="97"/>
        <end position="170"/>
    </location>
</feature>
<dbReference type="OrthoDB" id="243853at2759"/>
<feature type="compositionally biased region" description="Basic and acidic residues" evidence="1">
    <location>
        <begin position="130"/>
        <end position="158"/>
    </location>
</feature>
<evidence type="ECO:0000259" key="2">
    <source>
        <dbReference type="Pfam" id="PF12814"/>
    </source>
</evidence>
<keyword evidence="4" id="KW-1185">Reference proteome</keyword>
<gene>
    <name evidence="3" type="ORF">TraAM80_02759</name>
</gene>
<protein>
    <recommendedName>
        <fullName evidence="2">Pleckstrin homology domain-containing protein</fullName>
    </recommendedName>
</protein>
<feature type="compositionally biased region" description="Polar residues" evidence="1">
    <location>
        <begin position="117"/>
        <end position="129"/>
    </location>
</feature>
<dbReference type="InterPro" id="IPR024774">
    <property type="entry name" value="PH_dom-Mcp5-type"/>
</dbReference>
<dbReference type="GO" id="GO:0005938">
    <property type="term" value="C:cell cortex"/>
    <property type="evidence" value="ECO:0007669"/>
    <property type="project" value="InterPro"/>
</dbReference>
<dbReference type="GO" id="GO:0032065">
    <property type="term" value="P:maintenance of protein location in cell cortex"/>
    <property type="evidence" value="ECO:0007669"/>
    <property type="project" value="InterPro"/>
</dbReference>
<dbReference type="GeneID" id="40326692"/>